<feature type="domain" description="DUF5117" evidence="4">
    <location>
        <begin position="116"/>
        <end position="307"/>
    </location>
</feature>
<dbReference type="Proteomes" id="UP000288587">
    <property type="component" value="Unassembled WGS sequence"/>
</dbReference>
<proteinExistence type="predicted"/>
<name>A0A437LEJ4_9BURK</name>
<evidence type="ECO:0000259" key="5">
    <source>
        <dbReference type="Pfam" id="PF17162"/>
    </source>
</evidence>
<dbReference type="InterPro" id="IPR032534">
    <property type="entry name" value="EcxA_zinc-bd"/>
</dbReference>
<dbReference type="Pfam" id="PF17162">
    <property type="entry name" value="DUF5118"/>
    <property type="match status" value="1"/>
</dbReference>
<evidence type="ECO:0000259" key="4">
    <source>
        <dbReference type="Pfam" id="PF17148"/>
    </source>
</evidence>
<feature type="domain" description="DUF5118" evidence="5">
    <location>
        <begin position="59"/>
        <end position="106"/>
    </location>
</feature>
<reference evidence="6 7" key="1">
    <citation type="submission" date="2019-01" db="EMBL/GenBank/DDBJ databases">
        <authorList>
            <person name="Chen W.-M."/>
        </authorList>
    </citation>
    <scope>NUCLEOTIDE SEQUENCE [LARGE SCALE GENOMIC DNA]</scope>
    <source>
        <strain evidence="6 7">CCP-18</strain>
    </source>
</reference>
<protein>
    <submittedName>
        <fullName evidence="6">DUF5117 domain-containing protein</fullName>
    </submittedName>
</protein>
<accession>A0A437LEJ4</accession>
<dbReference type="InterPro" id="IPR033428">
    <property type="entry name" value="DUF5118"/>
</dbReference>
<feature type="signal peptide" evidence="2">
    <location>
        <begin position="1"/>
        <end position="21"/>
    </location>
</feature>
<evidence type="ECO:0000259" key="3">
    <source>
        <dbReference type="Pfam" id="PF16313"/>
    </source>
</evidence>
<dbReference type="PANTHER" id="PTHR38478">
    <property type="entry name" value="PEPTIDASE M1A AND M12B"/>
    <property type="match status" value="1"/>
</dbReference>
<dbReference type="Pfam" id="PF16313">
    <property type="entry name" value="DUF4953"/>
    <property type="match status" value="1"/>
</dbReference>
<keyword evidence="2" id="KW-0732">Signal</keyword>
<dbReference type="PANTHER" id="PTHR38478:SF1">
    <property type="entry name" value="ZINC DEPENDENT METALLOPROTEASE DOMAIN LIPOPROTEIN"/>
    <property type="match status" value="1"/>
</dbReference>
<dbReference type="Pfam" id="PF17148">
    <property type="entry name" value="DUF5117"/>
    <property type="match status" value="1"/>
</dbReference>
<dbReference type="CDD" id="cd04276">
    <property type="entry name" value="ZnMc_MMP_like_2"/>
    <property type="match status" value="1"/>
</dbReference>
<gene>
    <name evidence="6" type="ORF">EOD73_14125</name>
</gene>
<comment type="caution">
    <text evidence="6">The sequence shown here is derived from an EMBL/GenBank/DDBJ whole genome shotgun (WGS) entry which is preliminary data.</text>
</comment>
<organism evidence="6 7">
    <name type="scientific">Inhella crocodyli</name>
    <dbReference type="NCBI Taxonomy" id="2499851"/>
    <lineage>
        <taxon>Bacteria</taxon>
        <taxon>Pseudomonadati</taxon>
        <taxon>Pseudomonadota</taxon>
        <taxon>Betaproteobacteria</taxon>
        <taxon>Burkholderiales</taxon>
        <taxon>Sphaerotilaceae</taxon>
        <taxon>Inhella</taxon>
    </lineage>
</organism>
<feature type="compositionally biased region" description="Pro residues" evidence="1">
    <location>
        <begin position="23"/>
        <end position="37"/>
    </location>
</feature>
<dbReference type="EMBL" id="SACM01000004">
    <property type="protein sequence ID" value="RVT83709.1"/>
    <property type="molecule type" value="Genomic_DNA"/>
</dbReference>
<evidence type="ECO:0000313" key="6">
    <source>
        <dbReference type="EMBL" id="RVT83709.1"/>
    </source>
</evidence>
<evidence type="ECO:0000256" key="1">
    <source>
        <dbReference type="SAM" id="MobiDB-lite"/>
    </source>
</evidence>
<sequence>MRYGAMAAALMWTLGTVAVQAQTPPPAPTPAPSPTPATPTGASRPGLPPGMMGLEPGEPRPFDKVITAEAKTQEGLFRVHSLKNKLYFEIPKALLEQPLLMVANATAVPAGQEHVGRTLNQGVLRFVQKQNRVMLQLVSQDSVSDPGNPMAEAVRLSQRDAILTVFPIEAFGKDGAPVIEVTRLFNSEVGDFSARSMVRGSVDSNRSYIDHAKAFPGSVRVDAVHTYAVGAMPMPGMPGLPNFALTPPRSLSVNVAYSLVQLPSTPMVPRLMDDRVGFFSVARNDFGAGMQAVKRERLITRWRLEKKDPSAALSEPVKPIVWYIDKATPTALVPHIKKGVEAWNAAFEAAGFLNAVQARPYPTPEEDPEFDPEDVRYSVIRWVPSPTPNAYGPHLADPRSGEILNANIVLFHNILQLQHDWYLTQVGPLDPRAQRLPLPDDLMGDLIAFVVTHEVGHSLGFPHNMKSSSLYPVAKLRDPAWLKTMGHVPSIMDYSRFNYVVQPEDKVDPALLIPKIGPYDVFATRWGYTPIPDAKTPEEERPQLNAWAREQDSKPWLRFSAPKGDGGDAGENLEAVGDADPVTASGWGLRNLKRVVKMLPALAPKDGQDDRTLEELYRATWSQWGREIGHAMAVVGGYEVQNKHNDQPGAIAVPVPKAQQARAVKFLSEELLTPPQWLLDPAVTQRLRTWEPSTVLALYQRGLLRLLLEPGRTQRLAAQEAQLGAQAYRLDDLLADLRRGVFTELKAGAPIDANRRGLQRQYVDTLVARLQPVGLAALTGVDNGQAEVRAELRDLKGWIEAQAATGSRARRAHLSALASTIERALDPRAAPAANPLALLLRGMGWAQGASHDHRYCWPAHAGDLDVWIQAVESGERQP</sequence>
<evidence type="ECO:0000313" key="7">
    <source>
        <dbReference type="Proteomes" id="UP000288587"/>
    </source>
</evidence>
<evidence type="ECO:0000256" key="2">
    <source>
        <dbReference type="SAM" id="SignalP"/>
    </source>
</evidence>
<feature type="chain" id="PRO_5019439924" evidence="2">
    <location>
        <begin position="22"/>
        <end position="878"/>
    </location>
</feature>
<dbReference type="SUPFAM" id="SSF55486">
    <property type="entry name" value="Metalloproteases ('zincins'), catalytic domain"/>
    <property type="match status" value="1"/>
</dbReference>
<dbReference type="InterPro" id="IPR033413">
    <property type="entry name" value="DUF5117"/>
</dbReference>
<feature type="domain" description="EcxA zinc-binding" evidence="3">
    <location>
        <begin position="437"/>
        <end position="746"/>
    </location>
</feature>
<dbReference type="InterPro" id="IPR034032">
    <property type="entry name" value="Zn_MMP-like_bac"/>
</dbReference>
<feature type="compositionally biased region" description="Low complexity" evidence="1">
    <location>
        <begin position="38"/>
        <end position="56"/>
    </location>
</feature>
<feature type="region of interest" description="Disordered" evidence="1">
    <location>
        <begin position="21"/>
        <end position="59"/>
    </location>
</feature>
<keyword evidence="7" id="KW-1185">Reference proteome</keyword>
<dbReference type="AlphaFoldDB" id="A0A437LEJ4"/>